<keyword evidence="5" id="KW-0255">Endonuclease</keyword>
<dbReference type="InterPro" id="IPR029060">
    <property type="entry name" value="PIN-like_dom_sf"/>
</dbReference>
<keyword evidence="3" id="KW-0238">DNA-binding</keyword>
<dbReference type="GO" id="GO:0004519">
    <property type="term" value="F:endonuclease activity"/>
    <property type="evidence" value="ECO:0007669"/>
    <property type="project" value="UniProtKB-KW"/>
</dbReference>
<dbReference type="Pfam" id="PF01367">
    <property type="entry name" value="5_3_exonuc"/>
    <property type="match status" value="1"/>
</dbReference>
<name>A0ABZ2LWZ9_9BACT</name>
<protein>
    <submittedName>
        <fullName evidence="5">Flap endonuclease</fullName>
    </submittedName>
</protein>
<dbReference type="InterPro" id="IPR038969">
    <property type="entry name" value="FEN"/>
</dbReference>
<dbReference type="CDD" id="cd09898">
    <property type="entry name" value="H3TH_53EXO"/>
    <property type="match status" value="1"/>
</dbReference>
<dbReference type="SUPFAM" id="SSF47807">
    <property type="entry name" value="5' to 3' exonuclease, C-terminal subdomain"/>
    <property type="match status" value="1"/>
</dbReference>
<evidence type="ECO:0000313" key="5">
    <source>
        <dbReference type="EMBL" id="WXB14281.1"/>
    </source>
</evidence>
<evidence type="ECO:0000256" key="2">
    <source>
        <dbReference type="ARBA" id="ARBA00022801"/>
    </source>
</evidence>
<dbReference type="InterPro" id="IPR002421">
    <property type="entry name" value="5-3_exonuclease"/>
</dbReference>
<gene>
    <name evidence="5" type="ORF">LZC94_41460</name>
</gene>
<dbReference type="Pfam" id="PF02739">
    <property type="entry name" value="5_3_exonuc_N"/>
    <property type="match status" value="1"/>
</dbReference>
<dbReference type="SMART" id="SM00475">
    <property type="entry name" value="53EXOc"/>
    <property type="match status" value="1"/>
</dbReference>
<evidence type="ECO:0000313" key="6">
    <source>
        <dbReference type="Proteomes" id="UP001370348"/>
    </source>
</evidence>
<evidence type="ECO:0000256" key="1">
    <source>
        <dbReference type="ARBA" id="ARBA00022722"/>
    </source>
</evidence>
<organism evidence="5 6">
    <name type="scientific">Pendulispora albinea</name>
    <dbReference type="NCBI Taxonomy" id="2741071"/>
    <lineage>
        <taxon>Bacteria</taxon>
        <taxon>Pseudomonadati</taxon>
        <taxon>Myxococcota</taxon>
        <taxon>Myxococcia</taxon>
        <taxon>Myxococcales</taxon>
        <taxon>Sorangiineae</taxon>
        <taxon>Pendulisporaceae</taxon>
        <taxon>Pendulispora</taxon>
    </lineage>
</organism>
<sequence>MPRVHLVDATYELFRAWFAVPSSRLPDGTEVGATRGVLGTLIKLVQNEGATHVACATDHVIRSFRNALYDGYKTESGVPAELLSQFPLVEEGIRALGLVVWPMVEFEADDALASGAKRFAPEAEQVLLATPDKDLAQCVRGQHVVMLDRRRNTVLDEDAVRAKYGVLPASIADWLALVGDAADGYPGLAGWGEKSAARVLEVFGSIERIPESSKDWPANLVRGADRLATTLAASKAEALLYKQLALLRTDVPLTETLDDLEYKGTPPEFRAFCAKIGAEGLPERIARWL</sequence>
<keyword evidence="2" id="KW-0378">Hydrolase</keyword>
<dbReference type="InterPro" id="IPR036279">
    <property type="entry name" value="5-3_exonuclease_C_sf"/>
</dbReference>
<dbReference type="InterPro" id="IPR020046">
    <property type="entry name" value="5-3_exonucl_a-hlix_arch_N"/>
</dbReference>
<reference evidence="5 6" key="1">
    <citation type="submission" date="2021-12" db="EMBL/GenBank/DDBJ databases">
        <title>Discovery of the Pendulisporaceae a myxobacterial family with distinct sporulation behavior and unique specialized metabolism.</title>
        <authorList>
            <person name="Garcia R."/>
            <person name="Popoff A."/>
            <person name="Bader C.D."/>
            <person name="Loehr J."/>
            <person name="Walesch S."/>
            <person name="Walt C."/>
            <person name="Boldt J."/>
            <person name="Bunk B."/>
            <person name="Haeckl F.J.F.P.J."/>
            <person name="Gunesch A.P."/>
            <person name="Birkelbach J."/>
            <person name="Nuebel U."/>
            <person name="Pietschmann T."/>
            <person name="Bach T."/>
            <person name="Mueller R."/>
        </authorList>
    </citation>
    <scope>NUCLEOTIDE SEQUENCE [LARGE SCALE GENOMIC DNA]</scope>
    <source>
        <strain evidence="5 6">MSr11954</strain>
    </source>
</reference>
<dbReference type="Gene3D" id="1.10.150.20">
    <property type="entry name" value="5' to 3' exonuclease, C-terminal subdomain"/>
    <property type="match status" value="1"/>
</dbReference>
<dbReference type="SUPFAM" id="SSF88723">
    <property type="entry name" value="PIN domain-like"/>
    <property type="match status" value="1"/>
</dbReference>
<dbReference type="PANTHER" id="PTHR42646:SF2">
    <property type="entry name" value="5'-3' EXONUCLEASE FAMILY PROTEIN"/>
    <property type="match status" value="1"/>
</dbReference>
<dbReference type="CDD" id="cd09859">
    <property type="entry name" value="PIN_53EXO"/>
    <property type="match status" value="1"/>
</dbReference>
<keyword evidence="1" id="KW-0540">Nuclease</keyword>
<dbReference type="EMBL" id="CP089984">
    <property type="protein sequence ID" value="WXB14281.1"/>
    <property type="molecule type" value="Genomic_DNA"/>
</dbReference>
<evidence type="ECO:0000259" key="4">
    <source>
        <dbReference type="SMART" id="SM00475"/>
    </source>
</evidence>
<evidence type="ECO:0000256" key="3">
    <source>
        <dbReference type="ARBA" id="ARBA00023125"/>
    </source>
</evidence>
<dbReference type="InterPro" id="IPR020045">
    <property type="entry name" value="DNA_polI_H3TH"/>
</dbReference>
<dbReference type="RefSeq" id="WP_394823901.1">
    <property type="nucleotide sequence ID" value="NZ_CP089984.1"/>
</dbReference>
<dbReference type="InterPro" id="IPR008918">
    <property type="entry name" value="HhH2"/>
</dbReference>
<keyword evidence="6" id="KW-1185">Reference proteome</keyword>
<proteinExistence type="predicted"/>
<dbReference type="Gene3D" id="3.40.50.1010">
    <property type="entry name" value="5'-nuclease"/>
    <property type="match status" value="1"/>
</dbReference>
<dbReference type="Proteomes" id="UP001370348">
    <property type="component" value="Chromosome"/>
</dbReference>
<dbReference type="SMART" id="SM00279">
    <property type="entry name" value="HhH2"/>
    <property type="match status" value="1"/>
</dbReference>
<accession>A0ABZ2LWZ9</accession>
<dbReference type="PANTHER" id="PTHR42646">
    <property type="entry name" value="FLAP ENDONUCLEASE XNI"/>
    <property type="match status" value="1"/>
</dbReference>
<feature type="domain" description="5'-3' exonuclease" evidence="4">
    <location>
        <begin position="1"/>
        <end position="263"/>
    </location>
</feature>